<gene>
    <name evidence="2" type="ORF">PsAD2_03605</name>
</gene>
<dbReference type="PATRIC" id="fig|989403.3.peg.3898"/>
<keyword evidence="3" id="KW-1185">Reference proteome</keyword>
<dbReference type="Proteomes" id="UP000076577">
    <property type="component" value="Unassembled WGS sequence"/>
</dbReference>
<reference evidence="2 3" key="1">
    <citation type="journal article" date="2016" name="Front. Microbiol.">
        <title>Comparative Genomic Analysis Reveals a Diverse Repertoire of Genes Involved in Prokaryote-Eukaryote Interactions within the Pseudovibrio Genus.</title>
        <authorList>
            <person name="Romano S."/>
            <person name="Fernandez-Guerra A."/>
            <person name="Reen F.J."/>
            <person name="Glockner F.O."/>
            <person name="Crowley S.P."/>
            <person name="O'Sullivan O."/>
            <person name="Cotter P.D."/>
            <person name="Adams C."/>
            <person name="Dobson A.D."/>
            <person name="O'Gara F."/>
        </authorList>
    </citation>
    <scope>NUCLEOTIDE SEQUENCE [LARGE SCALE GENOMIC DNA]</scope>
    <source>
        <strain evidence="2 3">Ad2</strain>
    </source>
</reference>
<dbReference type="Pfam" id="PF01243">
    <property type="entry name" value="PNPOx_N"/>
    <property type="match status" value="1"/>
</dbReference>
<dbReference type="Gene3D" id="2.30.110.10">
    <property type="entry name" value="Electron Transport, Fmn-binding Protein, Chain A"/>
    <property type="match status" value="1"/>
</dbReference>
<dbReference type="RefSeq" id="WP_068009069.1">
    <property type="nucleotide sequence ID" value="NZ_FOFM01000012.1"/>
</dbReference>
<protein>
    <submittedName>
        <fullName evidence="2">Pyridoxamine 5'-phosphate oxidase</fullName>
    </submittedName>
</protein>
<name>A0A165VRV8_9HYPH</name>
<dbReference type="EMBL" id="LMCB01000074">
    <property type="protein sequence ID" value="KZL15349.1"/>
    <property type="molecule type" value="Genomic_DNA"/>
</dbReference>
<organism evidence="2 3">
    <name type="scientific">Pseudovibrio axinellae</name>
    <dbReference type="NCBI Taxonomy" id="989403"/>
    <lineage>
        <taxon>Bacteria</taxon>
        <taxon>Pseudomonadati</taxon>
        <taxon>Pseudomonadota</taxon>
        <taxon>Alphaproteobacteria</taxon>
        <taxon>Hyphomicrobiales</taxon>
        <taxon>Stappiaceae</taxon>
        <taxon>Pseudovibrio</taxon>
    </lineage>
</organism>
<evidence type="ECO:0000259" key="1">
    <source>
        <dbReference type="Pfam" id="PF01243"/>
    </source>
</evidence>
<evidence type="ECO:0000313" key="2">
    <source>
        <dbReference type="EMBL" id="KZL15349.1"/>
    </source>
</evidence>
<dbReference type="PANTHER" id="PTHR42815">
    <property type="entry name" value="FAD-BINDING, PUTATIVE (AFU_ORTHOLOGUE AFUA_6G07600)-RELATED"/>
    <property type="match status" value="1"/>
</dbReference>
<accession>A0A165VRV8</accession>
<feature type="domain" description="Pyridoxamine 5'-phosphate oxidase N-terminal" evidence="1">
    <location>
        <begin position="46"/>
        <end position="153"/>
    </location>
</feature>
<dbReference type="OrthoDB" id="9790331at2"/>
<dbReference type="PANTHER" id="PTHR42815:SF2">
    <property type="entry name" value="FAD-BINDING, PUTATIVE (AFU_ORTHOLOGUE AFUA_6G07600)-RELATED"/>
    <property type="match status" value="1"/>
</dbReference>
<dbReference type="InterPro" id="IPR012349">
    <property type="entry name" value="Split_barrel_FMN-bd"/>
</dbReference>
<dbReference type="SUPFAM" id="SSF50475">
    <property type="entry name" value="FMN-binding split barrel"/>
    <property type="match status" value="1"/>
</dbReference>
<dbReference type="STRING" id="989403.SAMN05421798_1122"/>
<proteinExistence type="predicted"/>
<evidence type="ECO:0000313" key="3">
    <source>
        <dbReference type="Proteomes" id="UP000076577"/>
    </source>
</evidence>
<dbReference type="InterPro" id="IPR011576">
    <property type="entry name" value="Pyridox_Oxase_N"/>
</dbReference>
<comment type="caution">
    <text evidence="2">The sequence shown here is derived from an EMBL/GenBank/DDBJ whole genome shotgun (WGS) entry which is preliminary data.</text>
</comment>
<dbReference type="AlphaFoldDB" id="A0A165VRV8"/>
<sequence length="209" mass="23781">MALAYAKIAFTDAVRREQEERGSAHIYEWMLDEDTGPENVLSAKEASFIETMNGFYQATVNEHGWPYVQFRGGPVGFLKVLDKTRIGYADLRGNRQYLSLGNLAGNDRISIILMDYAQRRRLKLLGRVEIVSIQEDPELVKKLSIAKYKAIPERAVIINIEALDWNCSAHIPVRLSLEELEPQLYKMREELVGLRAENAELKALVSQSL</sequence>